<dbReference type="Proteomes" id="UP000188320">
    <property type="component" value="Unassembled WGS sequence"/>
</dbReference>
<keyword evidence="9" id="KW-0333">Golgi apparatus</keyword>
<dbReference type="AlphaFoldDB" id="A0A1R1PYZ0"/>
<dbReference type="GO" id="GO:0005794">
    <property type="term" value="C:Golgi apparatus"/>
    <property type="evidence" value="ECO:0007669"/>
    <property type="project" value="UniProtKB-SubCell"/>
</dbReference>
<organism evidence="17 18">
    <name type="scientific">Zancudomyces culisetae</name>
    <name type="common">Gut fungus</name>
    <name type="synonym">Smittium culisetae</name>
    <dbReference type="NCBI Taxonomy" id="1213189"/>
    <lineage>
        <taxon>Eukaryota</taxon>
        <taxon>Fungi</taxon>
        <taxon>Fungi incertae sedis</taxon>
        <taxon>Zoopagomycota</taxon>
        <taxon>Kickxellomycotina</taxon>
        <taxon>Harpellomycetes</taxon>
        <taxon>Harpellales</taxon>
        <taxon>Legeriomycetaceae</taxon>
        <taxon>Zancudomyces</taxon>
    </lineage>
</organism>
<dbReference type="PRINTS" id="PR00724">
    <property type="entry name" value="CRBOXYPTASEC"/>
</dbReference>
<evidence type="ECO:0000256" key="2">
    <source>
        <dbReference type="ARBA" id="ARBA00004393"/>
    </source>
</evidence>
<dbReference type="Pfam" id="PF00450">
    <property type="entry name" value="Peptidase_S10"/>
    <property type="match status" value="1"/>
</dbReference>
<dbReference type="GO" id="GO:0004185">
    <property type="term" value="F:serine-type carboxypeptidase activity"/>
    <property type="evidence" value="ECO:0007669"/>
    <property type="project" value="UniProtKB-EC"/>
</dbReference>
<evidence type="ECO:0000256" key="1">
    <source>
        <dbReference type="ARBA" id="ARBA00001003"/>
    </source>
</evidence>
<evidence type="ECO:0000256" key="13">
    <source>
        <dbReference type="ARBA" id="ARBA00040403"/>
    </source>
</evidence>
<evidence type="ECO:0000256" key="14">
    <source>
        <dbReference type="ARBA" id="ARBA00040628"/>
    </source>
</evidence>
<keyword evidence="4 17" id="KW-0378">Hydrolase</keyword>
<keyword evidence="6" id="KW-0053">Apoptosis</keyword>
<evidence type="ECO:0000256" key="15">
    <source>
        <dbReference type="ARBA" id="ARBA00042717"/>
    </source>
</evidence>
<dbReference type="PANTHER" id="PTHR11802:SF190">
    <property type="entry name" value="PHEROMONE-PROCESSING CARBOXYPEPTIDASE KEX1"/>
    <property type="match status" value="1"/>
</dbReference>
<evidence type="ECO:0000256" key="7">
    <source>
        <dbReference type="ARBA" id="ARBA00022729"/>
    </source>
</evidence>
<proteinExistence type="inferred from homology"/>
<dbReference type="InterPro" id="IPR029058">
    <property type="entry name" value="AB_hydrolase_fold"/>
</dbReference>
<keyword evidence="4 17" id="KW-0121">Carboxypeptidase</keyword>
<keyword evidence="4 17" id="KW-0645">Protease</keyword>
<evidence type="ECO:0000256" key="10">
    <source>
        <dbReference type="ARBA" id="ARBA00023136"/>
    </source>
</evidence>
<evidence type="ECO:0000256" key="8">
    <source>
        <dbReference type="ARBA" id="ARBA00022989"/>
    </source>
</evidence>
<evidence type="ECO:0000313" key="18">
    <source>
        <dbReference type="Proteomes" id="UP000188320"/>
    </source>
</evidence>
<evidence type="ECO:0000256" key="11">
    <source>
        <dbReference type="ARBA" id="ARBA00023180"/>
    </source>
</evidence>
<name>A0A1R1PYZ0_ZANCU</name>
<keyword evidence="10 16" id="KW-0472">Membrane</keyword>
<dbReference type="PANTHER" id="PTHR11802">
    <property type="entry name" value="SERINE PROTEASE FAMILY S10 SERINE CARBOXYPEPTIDASE"/>
    <property type="match status" value="1"/>
</dbReference>
<evidence type="ECO:0000256" key="9">
    <source>
        <dbReference type="ARBA" id="ARBA00023034"/>
    </source>
</evidence>
<reference evidence="18" key="1">
    <citation type="submission" date="2017-01" db="EMBL/GenBank/DDBJ databases">
        <authorList>
            <person name="Wang Y."/>
            <person name="White M."/>
            <person name="Kvist S."/>
            <person name="Moncalvo J.-M."/>
        </authorList>
    </citation>
    <scope>NUCLEOTIDE SEQUENCE [LARGE SCALE GENOMIC DNA]</scope>
    <source>
        <strain evidence="18">COL-18-3</strain>
    </source>
</reference>
<evidence type="ECO:0000256" key="3">
    <source>
        <dbReference type="ARBA" id="ARBA00009431"/>
    </source>
</evidence>
<dbReference type="EMBL" id="LSSK01000012">
    <property type="protein sequence ID" value="OMH86163.1"/>
    <property type="molecule type" value="Genomic_DNA"/>
</dbReference>
<evidence type="ECO:0000256" key="12">
    <source>
        <dbReference type="ARBA" id="ARBA00038895"/>
    </source>
</evidence>
<comment type="similarity">
    <text evidence="3">Belongs to the peptidase S10 family.</text>
</comment>
<keyword evidence="18" id="KW-1185">Reference proteome</keyword>
<comment type="catalytic activity">
    <reaction evidence="1">
        <text>Preferential release of a C-terminal arginine or lysine residue.</text>
        <dbReference type="EC" id="3.4.16.6"/>
    </reaction>
</comment>
<dbReference type="InterPro" id="IPR001563">
    <property type="entry name" value="Peptidase_S10"/>
</dbReference>
<dbReference type="GO" id="GO:0006508">
    <property type="term" value="P:proteolysis"/>
    <property type="evidence" value="ECO:0007669"/>
    <property type="project" value="InterPro"/>
</dbReference>
<evidence type="ECO:0000256" key="6">
    <source>
        <dbReference type="ARBA" id="ARBA00022703"/>
    </source>
</evidence>
<evidence type="ECO:0000256" key="4">
    <source>
        <dbReference type="ARBA" id="ARBA00022645"/>
    </source>
</evidence>
<keyword evidence="8 16" id="KW-1133">Transmembrane helix</keyword>
<evidence type="ECO:0000256" key="5">
    <source>
        <dbReference type="ARBA" id="ARBA00022692"/>
    </source>
</evidence>
<evidence type="ECO:0000313" key="17">
    <source>
        <dbReference type="EMBL" id="OMH86163.1"/>
    </source>
</evidence>
<dbReference type="OrthoDB" id="443318at2759"/>
<dbReference type="Gene3D" id="3.40.50.1820">
    <property type="entry name" value="alpha/beta hydrolase"/>
    <property type="match status" value="1"/>
</dbReference>
<keyword evidence="7" id="KW-0732">Signal</keyword>
<dbReference type="GO" id="GO:0006915">
    <property type="term" value="P:apoptotic process"/>
    <property type="evidence" value="ECO:0007669"/>
    <property type="project" value="UniProtKB-KW"/>
</dbReference>
<gene>
    <name evidence="17" type="ORF">AX774_g277</name>
</gene>
<comment type="caution">
    <text evidence="17">The sequence shown here is derived from an EMBL/GenBank/DDBJ whole genome shotgun (WGS) entry which is preliminary data.</text>
</comment>
<keyword evidence="11" id="KW-0325">Glycoprotein</keyword>
<feature type="transmembrane region" description="Helical" evidence="16">
    <location>
        <begin position="475"/>
        <end position="497"/>
    </location>
</feature>
<sequence length="541" mass="62279">MENIDFEQEIQKLEEENLEKSWDSRDDYLVKKLYQADQYPKFKELDNYAGHLKIEDDKDMFFWLIRNNTKTQKELVIWLNGGPGCSSFDGLFLEVGPFDFDLKGQIVMREYSWVNRVDVLFIDQPIGAGFSFGTSPSTYDEGSADLENFIEKFYELFPEYHTYKLYITGESIAGTYIVKIAQRMLRSNRIPIEGLLIGNGLIDPKTTYLSYLPFLESNGLINGTALSMMKERQQECAFGYETYKYKKIKVSQCENVLNVLSDYQMIGGDTSKCLNIYDYRLIESRPACGADWPPNLTYLKSYINQPIVKSQLNMVKSKQNLWVECNTDVYRTYSADLTSDAAIYALPEVIEKIKQVVLFAGDKDIVCNTLAHEYMIGNMTFLGGTGFSRHMENYLDWKVNGKSTGRFNSERGLTYIEIYNASHMPAVDNPLAMLDILSFFEDIDDYSLQGMYDSNVKRQLRLSHTNNDTPEKSSGASLILLLVVLISAAMIMAARYISSMKIKSQTQWQPVVDREEQEVYILEDLEDTRNDDDDRKIEDRV</sequence>
<comment type="subcellular location">
    <subcellularLocation>
        <location evidence="2">Golgi apparatus</location>
        <location evidence="2">trans-Golgi network membrane</location>
        <topology evidence="2">Single-pass type I membrane protein</topology>
    </subcellularLocation>
</comment>
<protein>
    <recommendedName>
        <fullName evidence="14">Pheromone-processing carboxypeptidase KEX1</fullName>
        <ecNumber evidence="12">3.4.16.6</ecNumber>
    </recommendedName>
    <alternativeName>
        <fullName evidence="15">Carboxypeptidase D</fullName>
    </alternativeName>
    <alternativeName>
        <fullName evidence="13">Pheromone-processing carboxypeptidase kex1</fullName>
    </alternativeName>
</protein>
<evidence type="ECO:0000256" key="16">
    <source>
        <dbReference type="SAM" id="Phobius"/>
    </source>
</evidence>
<dbReference type="EC" id="3.4.16.6" evidence="12"/>
<dbReference type="SUPFAM" id="SSF53474">
    <property type="entry name" value="alpha/beta-Hydrolases"/>
    <property type="match status" value="1"/>
</dbReference>
<keyword evidence="5 16" id="KW-0812">Transmembrane</keyword>
<accession>A0A1R1PYZ0</accession>